<dbReference type="PROSITE" id="PS50297">
    <property type="entry name" value="ANK_REP_REGION"/>
    <property type="match status" value="1"/>
</dbReference>
<keyword evidence="2 3" id="KW-0040">ANK repeat</keyword>
<proteinExistence type="predicted"/>
<dbReference type="Pfam" id="PF12796">
    <property type="entry name" value="Ank_2"/>
    <property type="match status" value="1"/>
</dbReference>
<dbReference type="OrthoDB" id="6359816at2759"/>
<organism evidence="5 6">
    <name type="scientific">Anaeramoeba ignava</name>
    <name type="common">Anaerobic marine amoeba</name>
    <dbReference type="NCBI Taxonomy" id="1746090"/>
    <lineage>
        <taxon>Eukaryota</taxon>
        <taxon>Metamonada</taxon>
        <taxon>Anaeramoebidae</taxon>
        <taxon>Anaeramoeba</taxon>
    </lineage>
</organism>
<dbReference type="InterPro" id="IPR000210">
    <property type="entry name" value="BTB/POZ_dom"/>
</dbReference>
<dbReference type="PANTHER" id="PTHR24189:SF50">
    <property type="entry name" value="ANKYRIN REPEAT AND SOCS BOX PROTEIN 2"/>
    <property type="match status" value="1"/>
</dbReference>
<comment type="caution">
    <text evidence="5">The sequence shown here is derived from an EMBL/GenBank/DDBJ whole genome shotgun (WGS) entry which is preliminary data.</text>
</comment>
<gene>
    <name evidence="5" type="ORF">M0811_07297</name>
</gene>
<accession>A0A9Q0RCN3</accession>
<feature type="repeat" description="ANK" evidence="3">
    <location>
        <begin position="37"/>
        <end position="69"/>
    </location>
</feature>
<dbReference type="PROSITE" id="PS50097">
    <property type="entry name" value="BTB"/>
    <property type="match status" value="1"/>
</dbReference>
<dbReference type="CDD" id="cd18186">
    <property type="entry name" value="BTB_POZ_ZBTB_KLHL-like"/>
    <property type="match status" value="1"/>
</dbReference>
<dbReference type="SUPFAM" id="SSF48403">
    <property type="entry name" value="Ankyrin repeat"/>
    <property type="match status" value="1"/>
</dbReference>
<dbReference type="Pfam" id="PF00651">
    <property type="entry name" value="BTB"/>
    <property type="match status" value="1"/>
</dbReference>
<dbReference type="SMART" id="SM00225">
    <property type="entry name" value="BTB"/>
    <property type="match status" value="1"/>
</dbReference>
<evidence type="ECO:0000256" key="3">
    <source>
        <dbReference type="PROSITE-ProRule" id="PRU00023"/>
    </source>
</evidence>
<sequence length="304" mass="35522">MIYFLDATPLHYTCQYPVEPEGVEFLCQAGAELNVQDNKTPLHYACEKKSKEKIKILIDYGANIEISDGKKPEDYLTEEEKIWFQSLNHFVLDFQNLLNNKELADMKITTKMGDIYFHKTIIMARLGKDKIEQFEKILHQKEKNEIEKVLKFIYTACIELEFREIVEEIFQELGISFVSKLGLKNLHEDLGKLYEDEESKDFTIIAGEEEIRAHKTILFARSQTFRGMFLSVVDDSNKVNDYRGFSLKALNNIVKFLYFDKFDFDNLSLNVLEEIEEGLDYYGIATSPVLLEQINRKMESLELK</sequence>
<feature type="domain" description="BTB" evidence="4">
    <location>
        <begin position="200"/>
        <end position="266"/>
    </location>
</feature>
<dbReference type="Gene3D" id="3.30.710.10">
    <property type="entry name" value="Potassium Channel Kv1.1, Chain A"/>
    <property type="match status" value="2"/>
</dbReference>
<keyword evidence="1" id="KW-0677">Repeat</keyword>
<keyword evidence="6" id="KW-1185">Reference proteome</keyword>
<dbReference type="AlphaFoldDB" id="A0A9Q0RCN3"/>
<evidence type="ECO:0000259" key="4">
    <source>
        <dbReference type="PROSITE" id="PS50097"/>
    </source>
</evidence>
<dbReference type="InterPro" id="IPR036770">
    <property type="entry name" value="Ankyrin_rpt-contain_sf"/>
</dbReference>
<dbReference type="SMART" id="SM00248">
    <property type="entry name" value="ANK"/>
    <property type="match status" value="2"/>
</dbReference>
<dbReference type="InterPro" id="IPR011333">
    <property type="entry name" value="SKP1/BTB/POZ_sf"/>
</dbReference>
<dbReference type="InterPro" id="IPR050745">
    <property type="entry name" value="Multifunctional_regulatory"/>
</dbReference>
<dbReference type="PROSITE" id="PS50088">
    <property type="entry name" value="ANK_REPEAT"/>
    <property type="match status" value="2"/>
</dbReference>
<protein>
    <submittedName>
        <fullName evidence="5">Ankyrin repeat-containing protein</fullName>
    </submittedName>
</protein>
<reference evidence="5" key="1">
    <citation type="submission" date="2022-10" db="EMBL/GenBank/DDBJ databases">
        <title>Novel sulphate-reducing endosymbionts in the free-living metamonad Anaeramoeba.</title>
        <authorList>
            <person name="Jerlstrom-Hultqvist J."/>
            <person name="Cepicka I."/>
            <person name="Gallot-Lavallee L."/>
            <person name="Salas-Leiva D."/>
            <person name="Curtis B.A."/>
            <person name="Zahonova K."/>
            <person name="Pipaliya S."/>
            <person name="Dacks J."/>
            <person name="Roger A.J."/>
        </authorList>
    </citation>
    <scope>NUCLEOTIDE SEQUENCE</scope>
    <source>
        <strain evidence="5">BMAN</strain>
    </source>
</reference>
<evidence type="ECO:0000256" key="1">
    <source>
        <dbReference type="ARBA" id="ARBA00022737"/>
    </source>
</evidence>
<dbReference type="Proteomes" id="UP001149090">
    <property type="component" value="Unassembled WGS sequence"/>
</dbReference>
<evidence type="ECO:0000313" key="5">
    <source>
        <dbReference type="EMBL" id="KAJ5075327.1"/>
    </source>
</evidence>
<name>A0A9Q0RCN3_ANAIG</name>
<dbReference type="Gene3D" id="1.25.40.20">
    <property type="entry name" value="Ankyrin repeat-containing domain"/>
    <property type="match status" value="1"/>
</dbReference>
<feature type="repeat" description="ANK" evidence="3">
    <location>
        <begin position="5"/>
        <end position="38"/>
    </location>
</feature>
<evidence type="ECO:0000256" key="2">
    <source>
        <dbReference type="ARBA" id="ARBA00023043"/>
    </source>
</evidence>
<evidence type="ECO:0000313" key="6">
    <source>
        <dbReference type="Proteomes" id="UP001149090"/>
    </source>
</evidence>
<dbReference type="PANTHER" id="PTHR24189">
    <property type="entry name" value="MYOTROPHIN"/>
    <property type="match status" value="1"/>
</dbReference>
<dbReference type="SUPFAM" id="SSF54695">
    <property type="entry name" value="POZ domain"/>
    <property type="match status" value="1"/>
</dbReference>
<dbReference type="InterPro" id="IPR002110">
    <property type="entry name" value="Ankyrin_rpt"/>
</dbReference>
<dbReference type="EMBL" id="JAPDFW010000065">
    <property type="protein sequence ID" value="KAJ5075327.1"/>
    <property type="molecule type" value="Genomic_DNA"/>
</dbReference>